<evidence type="ECO:0000256" key="6">
    <source>
        <dbReference type="ARBA" id="ARBA00022898"/>
    </source>
</evidence>
<evidence type="ECO:0000256" key="8">
    <source>
        <dbReference type="ARBA" id="ARBA00029996"/>
    </source>
</evidence>
<dbReference type="InterPro" id="IPR015424">
    <property type="entry name" value="PyrdxlP-dep_Trfase"/>
</dbReference>
<evidence type="ECO:0000256" key="9">
    <source>
        <dbReference type="ARBA" id="ARBA00048531"/>
    </source>
</evidence>
<dbReference type="AlphaFoldDB" id="A0A1H4FZA4"/>
<feature type="domain" description="Aminotransferase class I/classII large" evidence="10">
    <location>
        <begin position="70"/>
        <end position="313"/>
    </location>
</feature>
<dbReference type="EC" id="4.1.1.81" evidence="4"/>
<proteinExistence type="predicted"/>
<dbReference type="InterPro" id="IPR004838">
    <property type="entry name" value="NHTrfase_class1_PyrdxlP-BS"/>
</dbReference>
<dbReference type="NCBIfam" id="TIGR01140">
    <property type="entry name" value="L_thr_O3P_dcar"/>
    <property type="match status" value="1"/>
</dbReference>
<dbReference type="InterPro" id="IPR005860">
    <property type="entry name" value="CobD"/>
</dbReference>
<dbReference type="GO" id="GO:0009236">
    <property type="term" value="P:cobalamin biosynthetic process"/>
    <property type="evidence" value="ECO:0007669"/>
    <property type="project" value="UniProtKB-UniPathway"/>
</dbReference>
<dbReference type="SUPFAM" id="SSF53383">
    <property type="entry name" value="PLP-dependent transferases"/>
    <property type="match status" value="1"/>
</dbReference>
<keyword evidence="12" id="KW-1185">Reference proteome</keyword>
<dbReference type="Proteomes" id="UP000198703">
    <property type="component" value="Unassembled WGS sequence"/>
</dbReference>
<keyword evidence="7" id="KW-0456">Lyase</keyword>
<dbReference type="Gene3D" id="3.90.1150.10">
    <property type="entry name" value="Aspartate Aminotransferase, domain 1"/>
    <property type="match status" value="1"/>
</dbReference>
<evidence type="ECO:0000256" key="3">
    <source>
        <dbReference type="ARBA" id="ARBA00004953"/>
    </source>
</evidence>
<dbReference type="GO" id="GO:0048472">
    <property type="term" value="F:threonine-phosphate decarboxylase activity"/>
    <property type="evidence" value="ECO:0007669"/>
    <property type="project" value="UniProtKB-EC"/>
</dbReference>
<protein>
    <recommendedName>
        <fullName evidence="4">threonine-phosphate decarboxylase</fullName>
        <ecNumber evidence="4">4.1.1.81</ecNumber>
    </recommendedName>
    <alternativeName>
        <fullName evidence="8">L-threonine-O-3-phosphate decarboxylase</fullName>
    </alternativeName>
</protein>
<evidence type="ECO:0000313" key="12">
    <source>
        <dbReference type="Proteomes" id="UP000198703"/>
    </source>
</evidence>
<organism evidence="11 12">
    <name type="scientific">Rubrimonas cliftonensis</name>
    <dbReference type="NCBI Taxonomy" id="89524"/>
    <lineage>
        <taxon>Bacteria</taxon>
        <taxon>Pseudomonadati</taxon>
        <taxon>Pseudomonadota</taxon>
        <taxon>Alphaproteobacteria</taxon>
        <taxon>Rhodobacterales</taxon>
        <taxon>Paracoccaceae</taxon>
        <taxon>Rubrimonas</taxon>
    </lineage>
</organism>
<comment type="function">
    <text evidence="2">Decarboxylates L-threonine-O-3-phosphate to yield (R)-1-amino-2-propanol O-2-phosphate, the precursor for the linkage between the nucleotide loop and the corrin ring in cobalamin.</text>
</comment>
<dbReference type="RefSeq" id="WP_093256374.1">
    <property type="nucleotide sequence ID" value="NZ_FNQM01000030.1"/>
</dbReference>
<accession>A0A1H4FZA4</accession>
<dbReference type="GO" id="GO:0030170">
    <property type="term" value="F:pyridoxal phosphate binding"/>
    <property type="evidence" value="ECO:0007669"/>
    <property type="project" value="InterPro"/>
</dbReference>
<evidence type="ECO:0000256" key="4">
    <source>
        <dbReference type="ARBA" id="ARBA00012285"/>
    </source>
</evidence>
<dbReference type="EMBL" id="FNQM01000030">
    <property type="protein sequence ID" value="SEB01802.1"/>
    <property type="molecule type" value="Genomic_DNA"/>
</dbReference>
<reference evidence="11 12" key="1">
    <citation type="submission" date="2016-10" db="EMBL/GenBank/DDBJ databases">
        <authorList>
            <person name="de Groot N.N."/>
        </authorList>
    </citation>
    <scope>NUCLEOTIDE SEQUENCE [LARGE SCALE GENOMIC DNA]</scope>
    <source>
        <strain evidence="11 12">DSM 15345</strain>
    </source>
</reference>
<dbReference type="STRING" id="89524.SAMN05444370_13028"/>
<dbReference type="UniPathway" id="UPA00148"/>
<comment type="catalytic activity">
    <reaction evidence="9">
        <text>O-phospho-L-threonine + H(+) = (R)-1-aminopropan-2-yl phosphate + CO2</text>
        <dbReference type="Rhea" id="RHEA:11492"/>
        <dbReference type="ChEBI" id="CHEBI:15378"/>
        <dbReference type="ChEBI" id="CHEBI:16526"/>
        <dbReference type="ChEBI" id="CHEBI:58563"/>
        <dbReference type="ChEBI" id="CHEBI:58675"/>
        <dbReference type="EC" id="4.1.1.81"/>
    </reaction>
</comment>
<dbReference type="PANTHER" id="PTHR42885">
    <property type="entry name" value="HISTIDINOL-PHOSPHATE AMINOTRANSFERASE-RELATED"/>
    <property type="match status" value="1"/>
</dbReference>
<dbReference type="InterPro" id="IPR015421">
    <property type="entry name" value="PyrdxlP-dep_Trfase_major"/>
</dbReference>
<evidence type="ECO:0000259" key="10">
    <source>
        <dbReference type="Pfam" id="PF00155"/>
    </source>
</evidence>
<gene>
    <name evidence="11" type="ORF">SAMN05444370_13028</name>
</gene>
<dbReference type="Pfam" id="PF00155">
    <property type="entry name" value="Aminotran_1_2"/>
    <property type="match status" value="1"/>
</dbReference>
<name>A0A1H4FZA4_9RHOB</name>
<dbReference type="OrthoDB" id="9799304at2"/>
<dbReference type="InterPro" id="IPR004839">
    <property type="entry name" value="Aminotransferase_I/II_large"/>
</dbReference>
<evidence type="ECO:0000256" key="7">
    <source>
        <dbReference type="ARBA" id="ARBA00023239"/>
    </source>
</evidence>
<keyword evidence="5" id="KW-0169">Cobalamin biosynthesis</keyword>
<dbReference type="PROSITE" id="PS00105">
    <property type="entry name" value="AA_TRANSFER_CLASS_1"/>
    <property type="match status" value="1"/>
</dbReference>
<evidence type="ECO:0000256" key="1">
    <source>
        <dbReference type="ARBA" id="ARBA00001933"/>
    </source>
</evidence>
<dbReference type="CDD" id="cd00609">
    <property type="entry name" value="AAT_like"/>
    <property type="match status" value="1"/>
</dbReference>
<comment type="cofactor">
    <cofactor evidence="1">
        <name>pyridoxal 5'-phosphate</name>
        <dbReference type="ChEBI" id="CHEBI:597326"/>
    </cofactor>
</comment>
<evidence type="ECO:0000256" key="2">
    <source>
        <dbReference type="ARBA" id="ARBA00003444"/>
    </source>
</evidence>
<dbReference type="Gene3D" id="3.40.640.10">
    <property type="entry name" value="Type I PLP-dependent aspartate aminotransferase-like (Major domain)"/>
    <property type="match status" value="1"/>
</dbReference>
<dbReference type="PANTHER" id="PTHR42885:SF1">
    <property type="entry name" value="THREONINE-PHOSPHATE DECARBOXYLASE"/>
    <property type="match status" value="1"/>
</dbReference>
<keyword evidence="6" id="KW-0663">Pyridoxal phosphate</keyword>
<evidence type="ECO:0000256" key="5">
    <source>
        <dbReference type="ARBA" id="ARBA00022573"/>
    </source>
</evidence>
<comment type="pathway">
    <text evidence="3">Cofactor biosynthesis; adenosylcobalamin biosynthesis.</text>
</comment>
<sequence>MHDGRSLDHGGDLGVAISRFGGDRSEWIDLSTGINRVSWPIPSLSAEVWRDLPSAAARDACSNAARRAYRVAADAAILPVAGAQAAIQHLPRLRRPGRAAVLSPTYNEHASAFAAEQWRVEEVTTLDALRGADTAIVVNPNNPDGRRSEPGALLDIAGTVGLLVVDESFADIDPDVSLCAQAGRDGLLILRSFGKFYGLAGLRLGFAIGACDDVARLQALDGPWPVSGPALAIGAAALGDDAWVGATHARLAADADRLDRLVAQVGWRSVGGTSLFRLYDVGDAAAAQQRLGRARVWSRRFPWSTNFVRLGLPGGEVEWRRLAHALEG</sequence>
<evidence type="ECO:0000313" key="11">
    <source>
        <dbReference type="EMBL" id="SEB01802.1"/>
    </source>
</evidence>
<dbReference type="InterPro" id="IPR015422">
    <property type="entry name" value="PyrdxlP-dep_Trfase_small"/>
</dbReference>